<dbReference type="Proteomes" id="UP001454036">
    <property type="component" value="Unassembled WGS sequence"/>
</dbReference>
<proteinExistence type="predicted"/>
<comment type="caution">
    <text evidence="1">The sequence shown here is derived from an EMBL/GenBank/DDBJ whole genome shotgun (WGS) entry which is preliminary data.</text>
</comment>
<accession>A0AAV3Q6A6</accession>
<reference evidence="1 2" key="1">
    <citation type="submission" date="2024-01" db="EMBL/GenBank/DDBJ databases">
        <title>The complete chloroplast genome sequence of Lithospermum erythrorhizon: insights into the phylogenetic relationship among Boraginaceae species and the maternal lineages of purple gromwells.</title>
        <authorList>
            <person name="Okada T."/>
            <person name="Watanabe K."/>
        </authorList>
    </citation>
    <scope>NUCLEOTIDE SEQUENCE [LARGE SCALE GENOMIC DNA]</scope>
</reference>
<protein>
    <submittedName>
        <fullName evidence="1">Uncharacterized protein</fullName>
    </submittedName>
</protein>
<dbReference type="EMBL" id="BAABME010003475">
    <property type="protein sequence ID" value="GAA0158936.1"/>
    <property type="molecule type" value="Genomic_DNA"/>
</dbReference>
<sequence>MGTELYQGIVDSIVKGEARASEIGERIVLPSSFIGGARDMRLQSEYKLKTPDQFDKFVCSKIPDETKHPELYKLVVKHMMHRPCGEKNKNNSCMIDGNCKYYYPREFCEQTTQAKEGYPTYRRRRDNKTVQVRNAHLNNQ</sequence>
<evidence type="ECO:0000313" key="2">
    <source>
        <dbReference type="Proteomes" id="UP001454036"/>
    </source>
</evidence>
<organism evidence="1 2">
    <name type="scientific">Lithospermum erythrorhizon</name>
    <name type="common">Purple gromwell</name>
    <name type="synonym">Lithospermum officinale var. erythrorhizon</name>
    <dbReference type="NCBI Taxonomy" id="34254"/>
    <lineage>
        <taxon>Eukaryota</taxon>
        <taxon>Viridiplantae</taxon>
        <taxon>Streptophyta</taxon>
        <taxon>Embryophyta</taxon>
        <taxon>Tracheophyta</taxon>
        <taxon>Spermatophyta</taxon>
        <taxon>Magnoliopsida</taxon>
        <taxon>eudicotyledons</taxon>
        <taxon>Gunneridae</taxon>
        <taxon>Pentapetalae</taxon>
        <taxon>asterids</taxon>
        <taxon>lamiids</taxon>
        <taxon>Boraginales</taxon>
        <taxon>Boraginaceae</taxon>
        <taxon>Boraginoideae</taxon>
        <taxon>Lithospermeae</taxon>
        <taxon>Lithospermum</taxon>
    </lineage>
</organism>
<keyword evidence="2" id="KW-1185">Reference proteome</keyword>
<evidence type="ECO:0000313" key="1">
    <source>
        <dbReference type="EMBL" id="GAA0158936.1"/>
    </source>
</evidence>
<gene>
    <name evidence="1" type="ORF">LIER_15839</name>
</gene>
<dbReference type="AlphaFoldDB" id="A0AAV3Q6A6"/>
<name>A0AAV3Q6A6_LITER</name>